<dbReference type="CDD" id="cd02588">
    <property type="entry name" value="HAD_L2-DEX"/>
    <property type="match status" value="1"/>
</dbReference>
<dbReference type="AlphaFoldDB" id="G0A883"/>
<reference evidence="2 3" key="3">
    <citation type="journal article" date="2008" name="FEMS Microbiol. Ecol.">
        <title>Identification and characterization of genes underlying chitinolysis in Collimonas fungivorans Ter331.</title>
        <authorList>
            <person name="Fritsche K."/>
            <person name="de Boer W."/>
            <person name="Gerards S."/>
            <person name="van den Berg M."/>
            <person name="van Veen J.A."/>
            <person name="Leveau J.H."/>
        </authorList>
    </citation>
    <scope>NUCLEOTIDE SEQUENCE [LARGE SCALE GENOMIC DNA]</scope>
    <source>
        <strain evidence="2 3">Ter331</strain>
    </source>
</reference>
<dbReference type="InterPro" id="IPR023214">
    <property type="entry name" value="HAD_sf"/>
</dbReference>
<dbReference type="SFLD" id="SFLDG01129">
    <property type="entry name" value="C1.5:_HAD__Beta-PGM__Phosphata"/>
    <property type="match status" value="1"/>
</dbReference>
<accession>G0A883</accession>
<dbReference type="GO" id="GO:0018784">
    <property type="term" value="F:(S)-2-haloacid dehalogenase activity"/>
    <property type="evidence" value="ECO:0007669"/>
    <property type="project" value="UniProtKB-EC"/>
</dbReference>
<dbReference type="InterPro" id="IPR006328">
    <property type="entry name" value="2-HAD"/>
</dbReference>
<dbReference type="NCBIfam" id="TIGR01549">
    <property type="entry name" value="HAD-SF-IA-v1"/>
    <property type="match status" value="1"/>
</dbReference>
<dbReference type="KEGG" id="cfu:CFU_0318"/>
<dbReference type="EC" id="3.8.1.2" evidence="2"/>
<proteinExistence type="predicted"/>
<dbReference type="HOGENOM" id="CLU_803425_0_0_4"/>
<reference evidence="2 3" key="2">
    <citation type="journal article" date="2006" name="J. Microbiol. Methods">
        <title>Genomic flank-sequencing of plasposon insertion sites for rapid identification of functional genes.</title>
        <authorList>
            <person name="Leveau J.H."/>
            <person name="Gerards S."/>
            <person name="Fritsche K."/>
            <person name="Zondag G."/>
            <person name="van Veen J.A."/>
        </authorList>
    </citation>
    <scope>NUCLEOTIDE SEQUENCE [LARGE SCALE GENOMIC DNA]</scope>
    <source>
        <strain evidence="2 3">Ter331</strain>
    </source>
</reference>
<dbReference type="Gene3D" id="3.40.50.1000">
    <property type="entry name" value="HAD superfamily/HAD-like"/>
    <property type="match status" value="1"/>
</dbReference>
<sequence>MALISYFIRNRHARFSISQCTCREGKIKQATLRAGGLDPHRHGEFAPKGCARLALLHCSASYADCAIENTYFCFVTRSKRSKSQVSICCNHSRGLNPQVKGLAPCHSQDHSGDANTFLIGRFSMSTFKPKFITFDCYGTLTRFQMAETAKKLYADRVAEADMPFFLRQFAAYRLDEVLDQWKPYEQVCKNAIRRTCERWGVKTTDEEMGTFYKAVPTWGPHPDVPAALAKVAKEIPLVIFSNADDSQIMHNVEQLGAPFHKVFTAQQAQAYKPRLRAFEYMLDNLNCNPEEVLHVSSSLRYDLMPASDMGIKNKVFVARGHEPSTPYYGYTEISDLSGLPGVVGL</sequence>
<gene>
    <name evidence="2" type="primary">hadL</name>
    <name evidence="2" type="ordered locus">CFU_0318</name>
</gene>
<keyword evidence="1 2" id="KW-0378">Hydrolase</keyword>
<dbReference type="InterPro" id="IPR051540">
    <property type="entry name" value="S-2-haloacid_dehalogenase"/>
</dbReference>
<dbReference type="NCBIfam" id="TIGR01493">
    <property type="entry name" value="HAD-SF-IA-v2"/>
    <property type="match status" value="1"/>
</dbReference>
<dbReference type="SFLD" id="SFLDS00003">
    <property type="entry name" value="Haloacid_Dehalogenase"/>
    <property type="match status" value="1"/>
</dbReference>
<name>G0A883_COLFT</name>
<keyword evidence="3" id="KW-1185">Reference proteome</keyword>
<dbReference type="InterPro" id="IPR036412">
    <property type="entry name" value="HAD-like_sf"/>
</dbReference>
<reference evidence="2 3" key="1">
    <citation type="journal article" date="2004" name="Environ. Microbiol.">
        <title>Phylogeny-function analysis of (meta)genomic libraries: screening for expression of ribosomal RNA genes by large-insert library fluorescent in situ hybridization (LIL-FISH).</title>
        <authorList>
            <person name="Leveau J.H."/>
            <person name="Gerards S."/>
            <person name="de Boer W."/>
            <person name="van Veen J.A."/>
        </authorList>
    </citation>
    <scope>NUCLEOTIDE SEQUENCE [LARGE SCALE GENOMIC DNA]</scope>
    <source>
        <strain evidence="2 3">Ter331</strain>
    </source>
</reference>
<dbReference type="SUPFAM" id="SSF56784">
    <property type="entry name" value="HAD-like"/>
    <property type="match status" value="1"/>
</dbReference>
<dbReference type="InterPro" id="IPR006439">
    <property type="entry name" value="HAD-SF_hydro_IA"/>
</dbReference>
<dbReference type="Gene3D" id="1.10.150.750">
    <property type="match status" value="1"/>
</dbReference>
<organism evidence="2 3">
    <name type="scientific">Collimonas fungivorans (strain Ter331)</name>
    <dbReference type="NCBI Taxonomy" id="1005048"/>
    <lineage>
        <taxon>Bacteria</taxon>
        <taxon>Pseudomonadati</taxon>
        <taxon>Pseudomonadota</taxon>
        <taxon>Betaproteobacteria</taxon>
        <taxon>Burkholderiales</taxon>
        <taxon>Oxalobacteraceae</taxon>
        <taxon>Collimonas</taxon>
    </lineage>
</organism>
<evidence type="ECO:0000313" key="3">
    <source>
        <dbReference type="Proteomes" id="UP000008392"/>
    </source>
</evidence>
<dbReference type="EMBL" id="CP002745">
    <property type="protein sequence ID" value="AEK60156.1"/>
    <property type="molecule type" value="Genomic_DNA"/>
</dbReference>
<dbReference type="PANTHER" id="PTHR43316">
    <property type="entry name" value="HYDROLASE, HALOACID DELAHOGENASE-RELATED"/>
    <property type="match status" value="1"/>
</dbReference>
<evidence type="ECO:0000256" key="1">
    <source>
        <dbReference type="ARBA" id="ARBA00022801"/>
    </source>
</evidence>
<dbReference type="Pfam" id="PF00702">
    <property type="entry name" value="Hydrolase"/>
    <property type="match status" value="1"/>
</dbReference>
<evidence type="ECO:0000313" key="2">
    <source>
        <dbReference type="EMBL" id="AEK60156.1"/>
    </source>
</evidence>
<reference evidence="2 3" key="5">
    <citation type="journal article" date="2011" name="ISME J.">
        <title>Dual transcriptional profiling of a bacterial/fungal confrontation: Collimonas fungivorans versus Aspergillus niger.</title>
        <authorList>
            <person name="Mela F."/>
            <person name="Fritsche K."/>
            <person name="de Boer W."/>
            <person name="van Veen J.A."/>
            <person name="de Graaff L.H."/>
            <person name="van den Berg M."/>
            <person name="Leveau J.H."/>
        </authorList>
    </citation>
    <scope>NUCLEOTIDE SEQUENCE [LARGE SCALE GENOMIC DNA]</scope>
    <source>
        <strain evidence="2 3">Ter331</strain>
    </source>
</reference>
<dbReference type="STRING" id="1005048.CFU_0318"/>
<dbReference type="PANTHER" id="PTHR43316:SF9">
    <property type="entry name" value="ACID DEHALOGENASE, PUTATIVE (AFU_ORTHOLOGUE AFUA_6G14460)-RELATED"/>
    <property type="match status" value="1"/>
</dbReference>
<reference evidence="3" key="6">
    <citation type="submission" date="2011-05" db="EMBL/GenBank/DDBJ databases">
        <title>Complete sequence of Collimonas fungivorans Ter331.</title>
        <authorList>
            <person name="Leveau J.H."/>
        </authorList>
    </citation>
    <scope>NUCLEOTIDE SEQUENCE [LARGE SCALE GENOMIC DNA]</scope>
    <source>
        <strain evidence="3">Ter331</strain>
    </source>
</reference>
<dbReference type="eggNOG" id="COG1011">
    <property type="taxonomic scope" value="Bacteria"/>
</dbReference>
<reference evidence="2 3" key="4">
    <citation type="journal article" date="2010" name="Environ. Microbiol.">
        <title>The bacterial genus Collimonas: mycophagy, weathering and other adaptive solutions to life in oligotrophic soil environments.</title>
        <authorList>
            <person name="Leveau J.H."/>
            <person name="Uroz S."/>
            <person name="de Boer W."/>
        </authorList>
    </citation>
    <scope>NUCLEOTIDE SEQUENCE [LARGE SCALE GENOMIC DNA]</scope>
    <source>
        <strain evidence="2 3">Ter331</strain>
    </source>
</reference>
<dbReference type="NCBIfam" id="TIGR01428">
    <property type="entry name" value="HAD_type_II"/>
    <property type="match status" value="1"/>
</dbReference>
<protein>
    <submittedName>
        <fullName evidence="2">Haloacid dehalogenase, type II</fullName>
        <ecNumber evidence="2">3.8.1.2</ecNumber>
    </submittedName>
</protein>
<dbReference type="Proteomes" id="UP000008392">
    <property type="component" value="Chromosome"/>
</dbReference>